<evidence type="ECO:0000313" key="1">
    <source>
        <dbReference type="EMBL" id="CAF1138455.1"/>
    </source>
</evidence>
<keyword evidence="2" id="KW-1185">Reference proteome</keyword>
<protein>
    <submittedName>
        <fullName evidence="1">Uncharacterized protein</fullName>
    </submittedName>
</protein>
<accession>A0A814RVF9</accession>
<reference evidence="1" key="1">
    <citation type="submission" date="2021-02" db="EMBL/GenBank/DDBJ databases">
        <authorList>
            <person name="Nowell W R."/>
        </authorList>
    </citation>
    <scope>NUCLEOTIDE SEQUENCE</scope>
    <source>
        <strain evidence="1">Ploen Becks lab</strain>
    </source>
</reference>
<proteinExistence type="predicted"/>
<dbReference type="AlphaFoldDB" id="A0A814RVF9"/>
<name>A0A814RVF9_9BILA</name>
<comment type="caution">
    <text evidence="1">The sequence shown here is derived from an EMBL/GenBank/DDBJ whole genome shotgun (WGS) entry which is preliminary data.</text>
</comment>
<organism evidence="1 2">
    <name type="scientific">Brachionus calyciflorus</name>
    <dbReference type="NCBI Taxonomy" id="104777"/>
    <lineage>
        <taxon>Eukaryota</taxon>
        <taxon>Metazoa</taxon>
        <taxon>Spiralia</taxon>
        <taxon>Gnathifera</taxon>
        <taxon>Rotifera</taxon>
        <taxon>Eurotatoria</taxon>
        <taxon>Monogononta</taxon>
        <taxon>Pseudotrocha</taxon>
        <taxon>Ploima</taxon>
        <taxon>Brachionidae</taxon>
        <taxon>Brachionus</taxon>
    </lineage>
</organism>
<dbReference type="EMBL" id="CAJNOC010010288">
    <property type="protein sequence ID" value="CAF1138455.1"/>
    <property type="molecule type" value="Genomic_DNA"/>
</dbReference>
<dbReference type="OrthoDB" id="432970at2759"/>
<sequence>MVRFTIEGTPITVAYGYDEGLSDYFLSVYDKRLEIKDDGGGSYFDLHTGKIGFGMRVSIETIRVYLARYGVPKKKIQELFSGKYSEKNQKLQENQKEFSIPKSGIICNKSGCNQDWINHKLICDALPYPVKSQSQQSVYGIYLPEDNDKPIFVSVSFKMVYDKEDNTHYQRLDKESFLGKDAFTSSSVMARNPLNPQRVMQNMLVISYRDHFLKDGKSKTNKTVYNMTKGKLLHDWRGPILVTKAEGLNIIDFHNYIDIDSSDFSDLFDFFLSYG</sequence>
<evidence type="ECO:0000313" key="2">
    <source>
        <dbReference type="Proteomes" id="UP000663879"/>
    </source>
</evidence>
<dbReference type="Proteomes" id="UP000663879">
    <property type="component" value="Unassembled WGS sequence"/>
</dbReference>
<gene>
    <name evidence="1" type="ORF">OXX778_LOCUS22792</name>
</gene>